<accession>A0ABR4HMD2</accession>
<name>A0ABR4HMD2_9EURO</name>
<gene>
    <name evidence="1" type="ORF">BDW59DRAFT_9310</name>
</gene>
<organism evidence="1 2">
    <name type="scientific">Aspergillus cavernicola</name>
    <dbReference type="NCBI Taxonomy" id="176166"/>
    <lineage>
        <taxon>Eukaryota</taxon>
        <taxon>Fungi</taxon>
        <taxon>Dikarya</taxon>
        <taxon>Ascomycota</taxon>
        <taxon>Pezizomycotina</taxon>
        <taxon>Eurotiomycetes</taxon>
        <taxon>Eurotiomycetidae</taxon>
        <taxon>Eurotiales</taxon>
        <taxon>Aspergillaceae</taxon>
        <taxon>Aspergillus</taxon>
        <taxon>Aspergillus subgen. Nidulantes</taxon>
    </lineage>
</organism>
<protein>
    <submittedName>
        <fullName evidence="1">Uncharacterized protein</fullName>
    </submittedName>
</protein>
<dbReference type="EMBL" id="JBFXLS010000100">
    <property type="protein sequence ID" value="KAL2816581.1"/>
    <property type="molecule type" value="Genomic_DNA"/>
</dbReference>
<keyword evidence="2" id="KW-1185">Reference proteome</keyword>
<proteinExistence type="predicted"/>
<comment type="caution">
    <text evidence="1">The sequence shown here is derived from an EMBL/GenBank/DDBJ whole genome shotgun (WGS) entry which is preliminary data.</text>
</comment>
<dbReference type="Proteomes" id="UP001610335">
    <property type="component" value="Unassembled WGS sequence"/>
</dbReference>
<evidence type="ECO:0000313" key="1">
    <source>
        <dbReference type="EMBL" id="KAL2816581.1"/>
    </source>
</evidence>
<reference evidence="1 2" key="1">
    <citation type="submission" date="2024-07" db="EMBL/GenBank/DDBJ databases">
        <title>Section-level genome sequencing and comparative genomics of Aspergillus sections Usti and Cavernicolus.</title>
        <authorList>
            <consortium name="Lawrence Berkeley National Laboratory"/>
            <person name="Nybo J.L."/>
            <person name="Vesth T.C."/>
            <person name="Theobald S."/>
            <person name="Frisvad J.C."/>
            <person name="Larsen T.O."/>
            <person name="Kjaerboelling I."/>
            <person name="Rothschild-Mancinelli K."/>
            <person name="Lyhne E.K."/>
            <person name="Kogle M.E."/>
            <person name="Barry K."/>
            <person name="Clum A."/>
            <person name="Na H."/>
            <person name="Ledsgaard L."/>
            <person name="Lin J."/>
            <person name="Lipzen A."/>
            <person name="Kuo A."/>
            <person name="Riley R."/>
            <person name="Mondo S."/>
            <person name="LaButti K."/>
            <person name="Haridas S."/>
            <person name="Pangalinan J."/>
            <person name="Salamov A.A."/>
            <person name="Simmons B.A."/>
            <person name="Magnuson J.K."/>
            <person name="Chen J."/>
            <person name="Drula E."/>
            <person name="Henrissat B."/>
            <person name="Wiebenga A."/>
            <person name="Lubbers R.J."/>
            <person name="Gomes A.C."/>
            <person name="Makela M.R."/>
            <person name="Stajich J."/>
            <person name="Grigoriev I.V."/>
            <person name="Mortensen U.H."/>
            <person name="De vries R.P."/>
            <person name="Baker S.E."/>
            <person name="Andersen M.R."/>
        </authorList>
    </citation>
    <scope>NUCLEOTIDE SEQUENCE [LARGE SCALE GENOMIC DNA]</scope>
    <source>
        <strain evidence="1 2">CBS 600.67</strain>
    </source>
</reference>
<evidence type="ECO:0000313" key="2">
    <source>
        <dbReference type="Proteomes" id="UP001610335"/>
    </source>
</evidence>
<sequence>MTSSPPAALVLETELKPLSSEQLGIGDSELVATSQLRKCTVSTIVRDVRRGYFVSGQDPSKQYEASVVVLQFEFGSQRRDSWQTWKSISHVTVKVSVDEVVDEDEQDDQNEEDDVDLLIAAHYPRSARGVDTSLSLTKGVTATLGPSANGFAVGSVSIGREMSYSASSAITLSSYSDGNMCRVWELNEDTTLKRGVPDAFDCAILLRTGGRRFELQVEFIAEFISPIMKMRRGGEVVVPIPERHLAERQNWTHGQARWEDFDSDEFANWVKEKTTNTWAETSNY</sequence>